<feature type="compositionally biased region" description="Basic and acidic residues" evidence="1">
    <location>
        <begin position="43"/>
        <end position="62"/>
    </location>
</feature>
<dbReference type="EMBL" id="UHED01000001">
    <property type="protein sequence ID" value="SUM84692.1"/>
    <property type="molecule type" value="Genomic_DNA"/>
</dbReference>
<evidence type="ECO:0008006" key="5">
    <source>
        <dbReference type="Google" id="ProtNLM"/>
    </source>
</evidence>
<proteinExistence type="predicted"/>
<dbReference type="Proteomes" id="UP000254707">
    <property type="component" value="Unassembled WGS sequence"/>
</dbReference>
<name>A0A380HQ87_STASA</name>
<feature type="region of interest" description="Disordered" evidence="1">
    <location>
        <begin position="23"/>
        <end position="88"/>
    </location>
</feature>
<evidence type="ECO:0000313" key="4">
    <source>
        <dbReference type="Proteomes" id="UP000254707"/>
    </source>
</evidence>
<evidence type="ECO:0000256" key="1">
    <source>
        <dbReference type="SAM" id="MobiDB-lite"/>
    </source>
</evidence>
<dbReference type="AlphaFoldDB" id="A0A380HQ87"/>
<reference evidence="3 4" key="1">
    <citation type="submission" date="2018-06" db="EMBL/GenBank/DDBJ databases">
        <authorList>
            <consortium name="Pathogen Informatics"/>
            <person name="Doyle S."/>
        </authorList>
    </citation>
    <scope>NUCLEOTIDE SEQUENCE [LARGE SCALE GENOMIC DNA]</scope>
    <source>
        <strain evidence="3 4">NCTC7688</strain>
    </source>
</reference>
<protein>
    <recommendedName>
        <fullName evidence="5">Lipoprotein</fullName>
    </recommendedName>
</protein>
<keyword evidence="2" id="KW-0732">Signal</keyword>
<feature type="chain" id="PRO_5043332776" description="Lipoprotein" evidence="2">
    <location>
        <begin position="25"/>
        <end position="225"/>
    </location>
</feature>
<dbReference type="GeneID" id="66868489"/>
<feature type="signal peptide" evidence="2">
    <location>
        <begin position="1"/>
        <end position="24"/>
    </location>
</feature>
<organism evidence="3 4">
    <name type="scientific">Staphylococcus saprophyticus</name>
    <dbReference type="NCBI Taxonomy" id="29385"/>
    <lineage>
        <taxon>Bacteria</taxon>
        <taxon>Bacillati</taxon>
        <taxon>Bacillota</taxon>
        <taxon>Bacilli</taxon>
        <taxon>Bacillales</taxon>
        <taxon>Staphylococcaceae</taxon>
        <taxon>Staphylococcus</taxon>
    </lineage>
</organism>
<dbReference type="RefSeq" id="WP_037539130.1">
    <property type="nucleotide sequence ID" value="NZ_CAXOKG010000009.1"/>
</dbReference>
<evidence type="ECO:0000313" key="3">
    <source>
        <dbReference type="EMBL" id="SUM84692.1"/>
    </source>
</evidence>
<accession>A0A380HQ87</accession>
<evidence type="ECO:0000256" key="2">
    <source>
        <dbReference type="SAM" id="SignalP"/>
    </source>
</evidence>
<sequence>MKKTIIATFAVSLSVLLASCNNEASENNEPKEKSENTDNTSNSDKDKSEKNKDNSKQNEQKTEQQNTNTNNDGRNQSAQDKNETTDEDEGALNQYNNEEIEYARVWNQLGPLKNNMDGMDSLNVEKLPKGSKVNPQAEDSAVFKEDVVKLKAPMGVGGSVTYSSNGDGSINVYKNVPYDWRDSRTDANMKEATTKAIEENVETVTINQGDDQTIADLAGKIKYSN</sequence>
<dbReference type="PROSITE" id="PS51257">
    <property type="entry name" value="PROKAR_LIPOPROTEIN"/>
    <property type="match status" value="1"/>
</dbReference>
<gene>
    <name evidence="3" type="ORF">NCTC7688_02636</name>
</gene>